<name>A0ABV7PIF3_9BURK</name>
<dbReference type="InterPro" id="IPR001387">
    <property type="entry name" value="Cro/C1-type_HTH"/>
</dbReference>
<organism evidence="2 3">
    <name type="scientific">Massilia haematophila</name>
    <dbReference type="NCBI Taxonomy" id="457923"/>
    <lineage>
        <taxon>Bacteria</taxon>
        <taxon>Pseudomonadati</taxon>
        <taxon>Pseudomonadota</taxon>
        <taxon>Betaproteobacteria</taxon>
        <taxon>Burkholderiales</taxon>
        <taxon>Oxalobacteraceae</taxon>
        <taxon>Telluria group</taxon>
        <taxon>Massilia</taxon>
    </lineage>
</organism>
<dbReference type="Proteomes" id="UP001595665">
    <property type="component" value="Unassembled WGS sequence"/>
</dbReference>
<dbReference type="Gene3D" id="1.10.260.40">
    <property type="entry name" value="lambda repressor-like DNA-binding domains"/>
    <property type="match status" value="1"/>
</dbReference>
<gene>
    <name evidence="2" type="ORF">ACFOPH_12080</name>
</gene>
<dbReference type="Pfam" id="PF01381">
    <property type="entry name" value="HTH_3"/>
    <property type="match status" value="1"/>
</dbReference>
<proteinExistence type="predicted"/>
<dbReference type="SUPFAM" id="SSF47413">
    <property type="entry name" value="lambda repressor-like DNA-binding domains"/>
    <property type="match status" value="1"/>
</dbReference>
<dbReference type="EMBL" id="JBHRVV010000001">
    <property type="protein sequence ID" value="MFC3458975.1"/>
    <property type="molecule type" value="Genomic_DNA"/>
</dbReference>
<evidence type="ECO:0000313" key="3">
    <source>
        <dbReference type="Proteomes" id="UP001595665"/>
    </source>
</evidence>
<dbReference type="InterPro" id="IPR010982">
    <property type="entry name" value="Lambda_DNA-bd_dom_sf"/>
</dbReference>
<accession>A0ABV7PIF3</accession>
<protein>
    <submittedName>
        <fullName evidence="2">Helix-turn-helix domain-containing protein</fullName>
    </submittedName>
</protein>
<dbReference type="CDD" id="cd00093">
    <property type="entry name" value="HTH_XRE"/>
    <property type="match status" value="1"/>
</dbReference>
<feature type="domain" description="HTH cro/C1-type" evidence="1">
    <location>
        <begin position="32"/>
        <end position="65"/>
    </location>
</feature>
<dbReference type="PROSITE" id="PS50943">
    <property type="entry name" value="HTH_CROC1"/>
    <property type="match status" value="1"/>
</dbReference>
<comment type="caution">
    <text evidence="2">The sequence shown here is derived from an EMBL/GenBank/DDBJ whole genome shotgun (WGS) entry which is preliminary data.</text>
</comment>
<sequence length="105" mass="11522">MAWFDVRILPSRTHLGRGFSRWPQEDFSEVSSRTYLSSLERGMKAPTITKVDQIATVIGVHPLSLIAYAYLPSSQAERDQLWAAIAAEVTSFDSSTAPVAAGEAH</sequence>
<dbReference type="RefSeq" id="WP_379737915.1">
    <property type="nucleotide sequence ID" value="NZ_JBHRVV010000001.1"/>
</dbReference>
<evidence type="ECO:0000313" key="2">
    <source>
        <dbReference type="EMBL" id="MFC3458975.1"/>
    </source>
</evidence>
<keyword evidence="3" id="KW-1185">Reference proteome</keyword>
<reference evidence="3" key="1">
    <citation type="journal article" date="2019" name="Int. J. Syst. Evol. Microbiol.">
        <title>The Global Catalogue of Microorganisms (GCM) 10K type strain sequencing project: providing services to taxonomists for standard genome sequencing and annotation.</title>
        <authorList>
            <consortium name="The Broad Institute Genomics Platform"/>
            <consortium name="The Broad Institute Genome Sequencing Center for Infectious Disease"/>
            <person name="Wu L."/>
            <person name="Ma J."/>
        </authorList>
    </citation>
    <scope>NUCLEOTIDE SEQUENCE [LARGE SCALE GENOMIC DNA]</scope>
    <source>
        <strain evidence="3">CCM 7480</strain>
    </source>
</reference>
<evidence type="ECO:0000259" key="1">
    <source>
        <dbReference type="PROSITE" id="PS50943"/>
    </source>
</evidence>